<dbReference type="Gene3D" id="3.30.9.10">
    <property type="entry name" value="D-Amino Acid Oxidase, subunit A, domain 2"/>
    <property type="match status" value="1"/>
</dbReference>
<comment type="caution">
    <text evidence="4">The sequence shown here is derived from an EMBL/GenBank/DDBJ whole genome shotgun (WGS) entry which is preliminary data.</text>
</comment>
<reference evidence="4 5" key="1">
    <citation type="submission" date="2016-09" db="EMBL/GenBank/DDBJ databases">
        <title>Couchioplanes caeruleus draft genome sequence.</title>
        <authorList>
            <person name="Sheehan J."/>
            <person name="Caffrey P."/>
        </authorList>
    </citation>
    <scope>NUCLEOTIDE SEQUENCE [LARGE SCALE GENOMIC DNA]</scope>
    <source>
        <strain evidence="4 5">DSM 43634</strain>
    </source>
</reference>
<dbReference type="InterPro" id="IPR006076">
    <property type="entry name" value="FAD-dep_OxRdtase"/>
</dbReference>
<dbReference type="InterPro" id="IPR036188">
    <property type="entry name" value="FAD/NAD-bd_sf"/>
</dbReference>
<dbReference type="Proteomes" id="UP000182486">
    <property type="component" value="Unassembled WGS sequence"/>
</dbReference>
<sequence>MVVVGAGIVGAGTAAELARGGRRVVVLDRGHPTSRIATTLSGGMVRAYDPDPKIRAWAAESLHTYLDPSRWPSGESEVRAVGSVTMPSTGDEPDPAAAAADLVAAGFRDTHVRDSNALGVALAGAGAVVEPSAGYVEPADVAAQWLTRVRENGGEVHHGLTVTELLTGPGAATVRTDQVSVEAGNVVVATGAWQPPPSSPKAGGCWSRDGGRGRSR</sequence>
<feature type="region of interest" description="Disordered" evidence="2">
    <location>
        <begin position="190"/>
        <end position="216"/>
    </location>
</feature>
<dbReference type="AlphaFoldDB" id="A0A1K0GU97"/>
<dbReference type="GO" id="GO:0005737">
    <property type="term" value="C:cytoplasm"/>
    <property type="evidence" value="ECO:0007669"/>
    <property type="project" value="TreeGrafter"/>
</dbReference>
<organism evidence="4 5">
    <name type="scientific">Couchioplanes caeruleus subsp. caeruleus</name>
    <dbReference type="NCBI Taxonomy" id="56427"/>
    <lineage>
        <taxon>Bacteria</taxon>
        <taxon>Bacillati</taxon>
        <taxon>Actinomycetota</taxon>
        <taxon>Actinomycetes</taxon>
        <taxon>Micromonosporales</taxon>
        <taxon>Micromonosporaceae</taxon>
        <taxon>Couchioplanes</taxon>
    </lineage>
</organism>
<gene>
    <name evidence="4" type="ORF">BG844_07550</name>
</gene>
<dbReference type="PANTHER" id="PTHR13847:SF287">
    <property type="entry name" value="FAD-DEPENDENT OXIDOREDUCTASE DOMAIN-CONTAINING PROTEIN 1"/>
    <property type="match status" value="1"/>
</dbReference>
<dbReference type="EMBL" id="MEIA01000078">
    <property type="protein sequence ID" value="OJF14868.1"/>
    <property type="molecule type" value="Genomic_DNA"/>
</dbReference>
<dbReference type="GO" id="GO:0016491">
    <property type="term" value="F:oxidoreductase activity"/>
    <property type="evidence" value="ECO:0007669"/>
    <property type="project" value="UniProtKB-KW"/>
</dbReference>
<evidence type="ECO:0000313" key="5">
    <source>
        <dbReference type="Proteomes" id="UP000182486"/>
    </source>
</evidence>
<dbReference type="PANTHER" id="PTHR13847">
    <property type="entry name" value="SARCOSINE DEHYDROGENASE-RELATED"/>
    <property type="match status" value="1"/>
</dbReference>
<name>A0A1K0GU97_9ACTN</name>
<proteinExistence type="predicted"/>
<protein>
    <recommendedName>
        <fullName evidence="3">FAD dependent oxidoreductase domain-containing protein</fullName>
    </recommendedName>
</protein>
<keyword evidence="1" id="KW-0560">Oxidoreductase</keyword>
<evidence type="ECO:0000313" key="4">
    <source>
        <dbReference type="EMBL" id="OJF14868.1"/>
    </source>
</evidence>
<evidence type="ECO:0000256" key="1">
    <source>
        <dbReference type="ARBA" id="ARBA00023002"/>
    </source>
</evidence>
<feature type="domain" description="FAD dependent oxidoreductase" evidence="3">
    <location>
        <begin position="2"/>
        <end position="193"/>
    </location>
</feature>
<dbReference type="Gene3D" id="3.50.50.60">
    <property type="entry name" value="FAD/NAD(P)-binding domain"/>
    <property type="match status" value="1"/>
</dbReference>
<evidence type="ECO:0000259" key="3">
    <source>
        <dbReference type="Pfam" id="PF01266"/>
    </source>
</evidence>
<evidence type="ECO:0000256" key="2">
    <source>
        <dbReference type="SAM" id="MobiDB-lite"/>
    </source>
</evidence>
<keyword evidence="5" id="KW-1185">Reference proteome</keyword>
<accession>A0A1K0GU97</accession>
<dbReference type="RefSeq" id="WP_071804111.1">
    <property type="nucleotide sequence ID" value="NZ_MEIA01000078.1"/>
</dbReference>
<dbReference type="Pfam" id="PF01266">
    <property type="entry name" value="DAO"/>
    <property type="match status" value="1"/>
</dbReference>
<dbReference type="SUPFAM" id="SSF51905">
    <property type="entry name" value="FAD/NAD(P)-binding domain"/>
    <property type="match status" value="1"/>
</dbReference>